<name>A0A835ITS5_9MAGN</name>
<protein>
    <submittedName>
        <fullName evidence="1">Uncharacterized protein</fullName>
    </submittedName>
</protein>
<dbReference type="EMBL" id="JADFTS010000001">
    <property type="protein sequence ID" value="KAF9624980.1"/>
    <property type="molecule type" value="Genomic_DNA"/>
</dbReference>
<evidence type="ECO:0000313" key="2">
    <source>
        <dbReference type="Proteomes" id="UP000631114"/>
    </source>
</evidence>
<dbReference type="AlphaFoldDB" id="A0A835ITS5"/>
<organism evidence="1 2">
    <name type="scientific">Coptis chinensis</name>
    <dbReference type="NCBI Taxonomy" id="261450"/>
    <lineage>
        <taxon>Eukaryota</taxon>
        <taxon>Viridiplantae</taxon>
        <taxon>Streptophyta</taxon>
        <taxon>Embryophyta</taxon>
        <taxon>Tracheophyta</taxon>
        <taxon>Spermatophyta</taxon>
        <taxon>Magnoliopsida</taxon>
        <taxon>Ranunculales</taxon>
        <taxon>Ranunculaceae</taxon>
        <taxon>Coptidoideae</taxon>
        <taxon>Coptis</taxon>
    </lineage>
</organism>
<proteinExistence type="predicted"/>
<comment type="caution">
    <text evidence="1">The sequence shown here is derived from an EMBL/GenBank/DDBJ whole genome shotgun (WGS) entry which is preliminary data.</text>
</comment>
<gene>
    <name evidence="1" type="ORF">IFM89_016800</name>
</gene>
<sequence length="111" mass="12597">MERYQASSGQIINKTKSKMFLGGMTQERQEHLHQMLNIQIGALPEKFLGVPLTAGIRWILHEVTSRSQWLIGDGNKVDLWRDVWVEHTSSTFDVAATNGSGHREPTCHKAR</sequence>
<accession>A0A835ITS5</accession>
<dbReference type="Proteomes" id="UP000631114">
    <property type="component" value="Unassembled WGS sequence"/>
</dbReference>
<dbReference type="OrthoDB" id="1751077at2759"/>
<evidence type="ECO:0000313" key="1">
    <source>
        <dbReference type="EMBL" id="KAF9624980.1"/>
    </source>
</evidence>
<reference evidence="1 2" key="1">
    <citation type="submission" date="2020-10" db="EMBL/GenBank/DDBJ databases">
        <title>The Coptis chinensis genome and diversification of protoberbering-type alkaloids.</title>
        <authorList>
            <person name="Wang B."/>
            <person name="Shu S."/>
            <person name="Song C."/>
            <person name="Liu Y."/>
        </authorList>
    </citation>
    <scope>NUCLEOTIDE SEQUENCE [LARGE SCALE GENOMIC DNA]</scope>
    <source>
        <strain evidence="1">HL-2020</strain>
        <tissue evidence="1">Leaf</tissue>
    </source>
</reference>
<keyword evidence="2" id="KW-1185">Reference proteome</keyword>